<dbReference type="PANTHER" id="PTHR43539">
    <property type="entry name" value="FLAVIN-BINDING MONOOXYGENASE-LIKE PROTEIN (AFU_ORTHOLOGUE AFUA_4G09220)"/>
    <property type="match status" value="1"/>
</dbReference>
<evidence type="ECO:0000313" key="2">
    <source>
        <dbReference type="EMBL" id="MFI2231716.1"/>
    </source>
</evidence>
<dbReference type="PRINTS" id="PR00368">
    <property type="entry name" value="FADPNR"/>
</dbReference>
<keyword evidence="2" id="KW-0503">Monooxygenase</keyword>
<dbReference type="SUPFAM" id="SSF51905">
    <property type="entry name" value="FAD/NAD(P)-binding domain"/>
    <property type="match status" value="2"/>
</dbReference>
<dbReference type="EC" id="1.14.13.-" evidence="2"/>
<proteinExistence type="predicted"/>
<dbReference type="Gene3D" id="3.50.50.60">
    <property type="entry name" value="FAD/NAD(P)-binding domain"/>
    <property type="match status" value="1"/>
</dbReference>
<dbReference type="PANTHER" id="PTHR43539:SF78">
    <property type="entry name" value="FLAVIN-CONTAINING MONOOXYGENASE"/>
    <property type="match status" value="1"/>
</dbReference>
<organism evidence="2 3">
    <name type="scientific">Nocardia testacea</name>
    <dbReference type="NCBI Taxonomy" id="248551"/>
    <lineage>
        <taxon>Bacteria</taxon>
        <taxon>Bacillati</taxon>
        <taxon>Actinomycetota</taxon>
        <taxon>Actinomycetes</taxon>
        <taxon>Mycobacteriales</taxon>
        <taxon>Nocardiaceae</taxon>
        <taxon>Nocardia</taxon>
    </lineage>
</organism>
<keyword evidence="1 2" id="KW-0560">Oxidoreductase</keyword>
<dbReference type="PRINTS" id="PR00469">
    <property type="entry name" value="PNDRDTASEII"/>
</dbReference>
<reference evidence="2 3" key="1">
    <citation type="submission" date="2024-10" db="EMBL/GenBank/DDBJ databases">
        <title>The Natural Products Discovery Center: Release of the First 8490 Sequenced Strains for Exploring Actinobacteria Biosynthetic Diversity.</title>
        <authorList>
            <person name="Kalkreuter E."/>
            <person name="Kautsar S.A."/>
            <person name="Yang D."/>
            <person name="Bader C.D."/>
            <person name="Teijaro C.N."/>
            <person name="Fluegel L."/>
            <person name="Davis C.M."/>
            <person name="Simpson J.R."/>
            <person name="Lauterbach L."/>
            <person name="Steele A.D."/>
            <person name="Gui C."/>
            <person name="Meng S."/>
            <person name="Li G."/>
            <person name="Viehrig K."/>
            <person name="Ye F."/>
            <person name="Su P."/>
            <person name="Kiefer A.F."/>
            <person name="Nichols A."/>
            <person name="Cepeda A.J."/>
            <person name="Yan W."/>
            <person name="Fan B."/>
            <person name="Jiang Y."/>
            <person name="Adhikari A."/>
            <person name="Zheng C.-J."/>
            <person name="Schuster L."/>
            <person name="Cowan T.M."/>
            <person name="Smanski M.J."/>
            <person name="Chevrette M.G."/>
            <person name="De Carvalho L.P.S."/>
            <person name="Shen B."/>
        </authorList>
    </citation>
    <scope>NUCLEOTIDE SEQUENCE [LARGE SCALE GENOMIC DNA]</scope>
    <source>
        <strain evidence="2 3">NPDC019377</strain>
    </source>
</reference>
<dbReference type="Proteomes" id="UP001611494">
    <property type="component" value="Unassembled WGS sequence"/>
</dbReference>
<evidence type="ECO:0000256" key="1">
    <source>
        <dbReference type="ARBA" id="ARBA00023002"/>
    </source>
</evidence>
<dbReference type="InterPro" id="IPR050982">
    <property type="entry name" value="Auxin_biosynth/cation_transpt"/>
</dbReference>
<keyword evidence="3" id="KW-1185">Reference proteome</keyword>
<protein>
    <submittedName>
        <fullName evidence="2">Flavin-containing monooxygenase</fullName>
        <ecNumber evidence="2">1.14.13.-</ecNumber>
    </submittedName>
</protein>
<dbReference type="GO" id="GO:0004497">
    <property type="term" value="F:monooxygenase activity"/>
    <property type="evidence" value="ECO:0007669"/>
    <property type="project" value="UniProtKB-KW"/>
</dbReference>
<sequence length="360" mass="38593">MTNEYDYDAVVIGGGQSGLAAAHHLTGQGLETAILEATGESTGSWPHYYDSLTLFSPARYSALPGRAFPGDPDRYPRRDEVIDYLRSYATALDTDIHTDTPVEAVTSTGSDGFTITTGTGAVFTAPRVIAATGSFGSPFVPAVPGRDEFAGRTLHASSYRNPAEFTDQKLVVVGAGNSAVQIAAELSEHAQVVLASRAAVKFVPQRPLGRDVHFWFSLTGFDAAPLGRIVTQAPTQPVLDDGRYRTALAAGQPQRREMFTAFTAEGVVWPDGARTSADAVIFATGYRPHLPYLAAAGALTDTGIPRQRQGLSLTHPGLGFLGLEWQRTPSSNSLRGVGRDAAYLVRRLRPTTAHRREHAR</sequence>
<accession>A0ABW7VYT1</accession>
<comment type="caution">
    <text evidence="2">The sequence shown here is derived from an EMBL/GenBank/DDBJ whole genome shotgun (WGS) entry which is preliminary data.</text>
</comment>
<dbReference type="RefSeq" id="WP_397063029.1">
    <property type="nucleotide sequence ID" value="NZ_JBIRYL010000004.1"/>
</dbReference>
<dbReference type="EMBL" id="JBIRYL010000004">
    <property type="protein sequence ID" value="MFI2231716.1"/>
    <property type="molecule type" value="Genomic_DNA"/>
</dbReference>
<dbReference type="InterPro" id="IPR036188">
    <property type="entry name" value="FAD/NAD-bd_sf"/>
</dbReference>
<name>A0ABW7VYT1_9NOCA</name>
<gene>
    <name evidence="2" type="ORF">ACH49Z_17885</name>
</gene>
<dbReference type="Pfam" id="PF13738">
    <property type="entry name" value="Pyr_redox_3"/>
    <property type="match status" value="1"/>
</dbReference>
<evidence type="ECO:0000313" key="3">
    <source>
        <dbReference type="Proteomes" id="UP001611494"/>
    </source>
</evidence>